<dbReference type="RefSeq" id="WP_115417817.1">
    <property type="nucleotide sequence ID" value="NZ_CP031357.1"/>
</dbReference>
<evidence type="ECO:0000313" key="3">
    <source>
        <dbReference type="Proteomes" id="UP000254508"/>
    </source>
</evidence>
<dbReference type="KEGG" id="err:DVR09_05980"/>
<evidence type="ECO:0000256" key="1">
    <source>
        <dbReference type="SAM" id="Coils"/>
    </source>
</evidence>
<protein>
    <recommendedName>
        <fullName evidence="4">Porin</fullName>
    </recommendedName>
</protein>
<dbReference type="SUPFAM" id="SSF56935">
    <property type="entry name" value="Porins"/>
    <property type="match status" value="1"/>
</dbReference>
<dbReference type="EMBL" id="CP031357">
    <property type="protein sequence ID" value="AXK43503.1"/>
    <property type="molecule type" value="Genomic_DNA"/>
</dbReference>
<reference evidence="3" key="1">
    <citation type="submission" date="2018-07" db="EMBL/GenBank/DDBJ databases">
        <title>Genome sequence of Erythrobacter strain YH-07, an antagonistic bacterium isolated from Yellow Sea.</title>
        <authorList>
            <person name="Tang T."/>
            <person name="Liu Q."/>
            <person name="Sun X."/>
        </authorList>
    </citation>
    <scope>NUCLEOTIDE SEQUENCE [LARGE SCALE GENOMIC DNA]</scope>
    <source>
        <strain evidence="3">YH-07</strain>
    </source>
</reference>
<organism evidence="2 3">
    <name type="scientific">Erythrobacter aureus</name>
    <dbReference type="NCBI Taxonomy" id="2182384"/>
    <lineage>
        <taxon>Bacteria</taxon>
        <taxon>Pseudomonadati</taxon>
        <taxon>Pseudomonadota</taxon>
        <taxon>Alphaproteobacteria</taxon>
        <taxon>Sphingomonadales</taxon>
        <taxon>Erythrobacteraceae</taxon>
        <taxon>Erythrobacter/Porphyrobacter group</taxon>
        <taxon>Erythrobacter</taxon>
    </lineage>
</organism>
<feature type="coiled-coil region" evidence="1">
    <location>
        <begin position="10"/>
        <end position="44"/>
    </location>
</feature>
<evidence type="ECO:0000313" key="2">
    <source>
        <dbReference type="EMBL" id="AXK43503.1"/>
    </source>
</evidence>
<dbReference type="AlphaFoldDB" id="A0A345YHV1"/>
<name>A0A345YHV1_9SPHN</name>
<keyword evidence="3" id="KW-1185">Reference proteome</keyword>
<sequence>MVAAIAGPAAAQDASALAAIEARLERLEAENARLRGEVEALRQPIAVQPRQADGTAAQYDRLPEVDGTRDTVAERGDNTIQGRESTALVGIDPEYGYAMLDHAERTNSKPLYQLQAIAAERLSNPVTLSGGVTALANLQLSNVDNNFGYLTRHPTGANQSGKRVSEIVLHSAQLAVTAQLTDGITGYAEFLYDPQQSFGAGTITSLTRNQIQLRRGWIMVGDLQKAPVYALIGKMDVPFGLNDTVSPFTNSTNWHAFAGLAYGGTVGLYTDGFHLRGMAVQGGAQFRAANAPVNGTSIPSKVNNFAVDGNYTAKLSDFASATLGASYIHGSAYCQDYPVAHFNSCQENNPAWAAYGKARIGDFDLLGEYAETTKVWPGTRVPDPTNPLSVFEAVPATAFTFGGRYGFGQEWADARREFALSAEFSRFTAGDEGAPWETQSQFVAGLSWFPVGNVNLFGEYVLAEGFVPLNFLSGGNLPGGATVSRQDVNTNVFLLGIQGSF</sequence>
<dbReference type="OrthoDB" id="228981at2"/>
<proteinExistence type="predicted"/>
<evidence type="ECO:0008006" key="4">
    <source>
        <dbReference type="Google" id="ProtNLM"/>
    </source>
</evidence>
<dbReference type="Proteomes" id="UP000254508">
    <property type="component" value="Chromosome"/>
</dbReference>
<keyword evidence="1" id="KW-0175">Coiled coil</keyword>
<accession>A0A345YHV1</accession>
<gene>
    <name evidence="2" type="ORF">DVR09_05980</name>
</gene>